<feature type="compositionally biased region" description="Acidic residues" evidence="1">
    <location>
        <begin position="62"/>
        <end position="74"/>
    </location>
</feature>
<sequence>GDVHVKNAVVRSPWREGRRESENVLKEAGLTPPFAEMEKMGGFSIYCPFGGNKMVIISDIKQEDEVDEDEDENDVGAPNLVPPPVPDPIAKHAPAITAENVSDLEEALSAQPDIEDKAEEMLNSAKKKNPWIIMDPSDPSKRIHKSSVLKILTSAWSQGPESTDRLKRVAGKLRHAAESATKSFGESTQSPLSIADPAAAIFKCKGTYFLAVVQIKGFRLDNMDLDEPNSEILKDPSLRANVQIMHLTPIKDAREVQQGDWE</sequence>
<keyword evidence="3" id="KW-1185">Reference proteome</keyword>
<dbReference type="Proteomes" id="UP000076798">
    <property type="component" value="Unassembled WGS sequence"/>
</dbReference>
<protein>
    <submittedName>
        <fullName evidence="2">Uncharacterized protein</fullName>
    </submittedName>
</protein>
<feature type="non-terminal residue" evidence="2">
    <location>
        <position position="1"/>
    </location>
</feature>
<dbReference type="AlphaFoldDB" id="A0A165WDG9"/>
<name>A0A165WDG9_9AGAM</name>
<evidence type="ECO:0000313" key="2">
    <source>
        <dbReference type="EMBL" id="KZT31017.1"/>
    </source>
</evidence>
<proteinExistence type="predicted"/>
<gene>
    <name evidence="2" type="ORF">SISSUDRAFT_1038752</name>
</gene>
<dbReference type="OrthoDB" id="3173036at2759"/>
<evidence type="ECO:0000313" key="3">
    <source>
        <dbReference type="Proteomes" id="UP000076798"/>
    </source>
</evidence>
<organism evidence="2 3">
    <name type="scientific">Sistotremastrum suecicum HHB10207 ss-3</name>
    <dbReference type="NCBI Taxonomy" id="1314776"/>
    <lineage>
        <taxon>Eukaryota</taxon>
        <taxon>Fungi</taxon>
        <taxon>Dikarya</taxon>
        <taxon>Basidiomycota</taxon>
        <taxon>Agaricomycotina</taxon>
        <taxon>Agaricomycetes</taxon>
        <taxon>Sistotremastrales</taxon>
        <taxon>Sistotremastraceae</taxon>
        <taxon>Sistotremastrum</taxon>
    </lineage>
</organism>
<evidence type="ECO:0000256" key="1">
    <source>
        <dbReference type="SAM" id="MobiDB-lite"/>
    </source>
</evidence>
<accession>A0A165WDG9</accession>
<feature type="region of interest" description="Disordered" evidence="1">
    <location>
        <begin position="62"/>
        <end position="82"/>
    </location>
</feature>
<feature type="non-terminal residue" evidence="2">
    <location>
        <position position="262"/>
    </location>
</feature>
<dbReference type="EMBL" id="KV428984">
    <property type="protein sequence ID" value="KZT31017.1"/>
    <property type="molecule type" value="Genomic_DNA"/>
</dbReference>
<reference evidence="2 3" key="1">
    <citation type="journal article" date="2016" name="Mol. Biol. Evol.">
        <title>Comparative Genomics of Early-Diverging Mushroom-Forming Fungi Provides Insights into the Origins of Lignocellulose Decay Capabilities.</title>
        <authorList>
            <person name="Nagy L.G."/>
            <person name="Riley R."/>
            <person name="Tritt A."/>
            <person name="Adam C."/>
            <person name="Daum C."/>
            <person name="Floudas D."/>
            <person name="Sun H."/>
            <person name="Yadav J.S."/>
            <person name="Pangilinan J."/>
            <person name="Larsson K.H."/>
            <person name="Matsuura K."/>
            <person name="Barry K."/>
            <person name="Labutti K."/>
            <person name="Kuo R."/>
            <person name="Ohm R.A."/>
            <person name="Bhattacharya S.S."/>
            <person name="Shirouzu T."/>
            <person name="Yoshinaga Y."/>
            <person name="Martin F.M."/>
            <person name="Grigoriev I.V."/>
            <person name="Hibbett D.S."/>
        </authorList>
    </citation>
    <scope>NUCLEOTIDE SEQUENCE [LARGE SCALE GENOMIC DNA]</scope>
    <source>
        <strain evidence="2 3">HHB10207 ss-3</strain>
    </source>
</reference>